<accession>A0A6C0EVW3</accession>
<evidence type="ECO:0000313" key="1">
    <source>
        <dbReference type="EMBL" id="QHT32439.1"/>
    </source>
</evidence>
<dbReference type="EMBL" id="MN738940">
    <property type="protein sequence ID" value="QHT32439.1"/>
    <property type="molecule type" value="Genomic_DNA"/>
</dbReference>
<proteinExistence type="predicted"/>
<dbReference type="AlphaFoldDB" id="A0A6C0EVW3"/>
<name>A0A6C0EVW3_9ZZZZ</name>
<sequence>MSWKTTRLINNTAFTNKINKVLFIVNENFIYNYNEELKIDKYKQDGNFDINNGTFITAMPLKIMIEINLQYNYDISTEYAPRYELNIYKNDLLLTKHYCGLSDNIYTINNLYIVSIIDILNNDKLKIIINQSTPDSILKVNILKNTFINFKTI</sequence>
<protein>
    <submittedName>
        <fullName evidence="1">Uncharacterized protein</fullName>
    </submittedName>
</protein>
<reference evidence="1" key="1">
    <citation type="journal article" date="2020" name="Nature">
        <title>Giant virus diversity and host interactions through global metagenomics.</title>
        <authorList>
            <person name="Schulz F."/>
            <person name="Roux S."/>
            <person name="Paez-Espino D."/>
            <person name="Jungbluth S."/>
            <person name="Walsh D.A."/>
            <person name="Denef V.J."/>
            <person name="McMahon K.D."/>
            <person name="Konstantinidis K.T."/>
            <person name="Eloe-Fadrosh E.A."/>
            <person name="Kyrpides N.C."/>
            <person name="Woyke T."/>
        </authorList>
    </citation>
    <scope>NUCLEOTIDE SEQUENCE</scope>
    <source>
        <strain evidence="1">GVMAG-M-3300009159-65</strain>
    </source>
</reference>
<organism evidence="1">
    <name type="scientific">viral metagenome</name>
    <dbReference type="NCBI Taxonomy" id="1070528"/>
    <lineage>
        <taxon>unclassified sequences</taxon>
        <taxon>metagenomes</taxon>
        <taxon>organismal metagenomes</taxon>
    </lineage>
</organism>